<reference evidence="2 3" key="1">
    <citation type="journal article" date="2018" name="Mycol. Prog.">
        <title>Coniella lustricola, a new species from submerged detritus.</title>
        <authorList>
            <person name="Raudabaugh D.B."/>
            <person name="Iturriaga T."/>
            <person name="Carver A."/>
            <person name="Mondo S."/>
            <person name="Pangilinan J."/>
            <person name="Lipzen A."/>
            <person name="He G."/>
            <person name="Amirebrahimi M."/>
            <person name="Grigoriev I.V."/>
            <person name="Miller A.N."/>
        </authorList>
    </citation>
    <scope>NUCLEOTIDE SEQUENCE [LARGE SCALE GENOMIC DNA]</scope>
    <source>
        <strain evidence="2 3">B22-T-1</strain>
    </source>
</reference>
<keyword evidence="1" id="KW-0472">Membrane</keyword>
<evidence type="ECO:0000313" key="3">
    <source>
        <dbReference type="Proteomes" id="UP000241462"/>
    </source>
</evidence>
<dbReference type="OrthoDB" id="5232430at2759"/>
<name>A0A2T2ZTM2_9PEZI</name>
<gene>
    <name evidence="2" type="ORF">BD289DRAFT_456995</name>
</gene>
<keyword evidence="1" id="KW-0812">Transmembrane</keyword>
<sequence length="276" mass="29915">MKAFLSVTTDTAGRCNLSAHNRVSGWGFGTSTMAIAWSSPIVIVQRTERADSTRLVLSELELERRLLGGVGAELTSDTKSASMSQQPPDTTARGARLCTMSFQSEPIFPIIPPPMALAADALLSGTSRRARSPVPPAMASMASMATMATTPTTAPAADHQPRRQSRSTLFNEDIFSRLLSGPLLIVHFALYCAVPVYYLVYWSPFSHFDAGAFNQLVRWALLGLTQYLTAILMVSWSGRHQVRRELVAGSVISTTVLLLAGLKSWIEQTALDKGQG</sequence>
<dbReference type="Proteomes" id="UP000241462">
    <property type="component" value="Unassembled WGS sequence"/>
</dbReference>
<keyword evidence="3" id="KW-1185">Reference proteome</keyword>
<dbReference type="EMBL" id="KZ678713">
    <property type="protein sequence ID" value="PSR76329.1"/>
    <property type="molecule type" value="Genomic_DNA"/>
</dbReference>
<feature type="transmembrane region" description="Helical" evidence="1">
    <location>
        <begin position="216"/>
        <end position="234"/>
    </location>
</feature>
<evidence type="ECO:0000313" key="2">
    <source>
        <dbReference type="EMBL" id="PSR76329.1"/>
    </source>
</evidence>
<dbReference type="AlphaFoldDB" id="A0A2T2ZTM2"/>
<organism evidence="2 3">
    <name type="scientific">Coniella lustricola</name>
    <dbReference type="NCBI Taxonomy" id="2025994"/>
    <lineage>
        <taxon>Eukaryota</taxon>
        <taxon>Fungi</taxon>
        <taxon>Dikarya</taxon>
        <taxon>Ascomycota</taxon>
        <taxon>Pezizomycotina</taxon>
        <taxon>Sordariomycetes</taxon>
        <taxon>Sordariomycetidae</taxon>
        <taxon>Diaporthales</taxon>
        <taxon>Schizoparmaceae</taxon>
        <taxon>Coniella</taxon>
    </lineage>
</organism>
<proteinExistence type="predicted"/>
<accession>A0A2T2ZTM2</accession>
<feature type="transmembrane region" description="Helical" evidence="1">
    <location>
        <begin position="183"/>
        <end position="204"/>
    </location>
</feature>
<dbReference type="InParanoid" id="A0A2T2ZTM2"/>
<evidence type="ECO:0000256" key="1">
    <source>
        <dbReference type="SAM" id="Phobius"/>
    </source>
</evidence>
<keyword evidence="1" id="KW-1133">Transmembrane helix</keyword>
<protein>
    <submittedName>
        <fullName evidence="2">Uncharacterized protein</fullName>
    </submittedName>
</protein>